<protein>
    <recommendedName>
        <fullName evidence="6">Integral membrane bound transporter domain-containing protein</fullName>
    </recommendedName>
</protein>
<dbReference type="EMBL" id="CP009268">
    <property type="protein sequence ID" value="AJA53233.1"/>
    <property type="molecule type" value="Genomic_DNA"/>
</dbReference>
<evidence type="ECO:0000313" key="8">
    <source>
        <dbReference type="EMBL" id="KRU14741.1"/>
    </source>
</evidence>
<evidence type="ECO:0000256" key="2">
    <source>
        <dbReference type="ARBA" id="ARBA00022692"/>
    </source>
</evidence>
<keyword evidence="4 5" id="KW-0472">Membrane</keyword>
<name>A0A0H3JB76_CLOPA</name>
<dbReference type="InterPro" id="IPR049453">
    <property type="entry name" value="Memb_transporter_dom"/>
</dbReference>
<organism evidence="7 10">
    <name type="scientific">Clostridium pasteurianum DSM 525 = ATCC 6013</name>
    <dbReference type="NCBI Taxonomy" id="1262449"/>
    <lineage>
        <taxon>Bacteria</taxon>
        <taxon>Bacillati</taxon>
        <taxon>Bacillota</taxon>
        <taxon>Clostridia</taxon>
        <taxon>Eubacteriales</taxon>
        <taxon>Clostridiaceae</taxon>
        <taxon>Clostridium</taxon>
    </lineage>
</organism>
<reference evidence="7 10" key="1">
    <citation type="journal article" date="2015" name="Genome Announc.">
        <title>Complete Genome Sequence of the Nitrogen-Fixing and Solvent-Producing Clostridium pasteurianum DSM 525.</title>
        <authorList>
            <person name="Poehlein A."/>
            <person name="Grosse-Honebrink A."/>
            <person name="Zhang Y."/>
            <person name="Minton N.P."/>
            <person name="Daniel R."/>
        </authorList>
    </citation>
    <scope>NUCLEOTIDE SEQUENCE [LARGE SCALE GENOMIC DNA]</scope>
    <source>
        <strain evidence="7">DSM 525</strain>
        <strain evidence="10">DSM 525 / ATCC 6013</strain>
    </source>
</reference>
<comment type="subcellular location">
    <subcellularLocation>
        <location evidence="1">Membrane</location>
        <topology evidence="1">Multi-pass membrane protein</topology>
    </subcellularLocation>
</comment>
<dbReference type="GeneID" id="93075285"/>
<sequence length="651" mass="75121">MEQKLNGMKKVCYTWCKRGITTLPFVILGMIMFVVGNMIGGAANAIIAVGLVLYAGTMIKSRLSIKSYLRSYLVMFISGMLGTFASMNYVSCILLNFVAMFVFIYVFEDEILPKNYFIVGGMFILAQMIPYKFSMIPERLMTFAFSFAMVSLFIFIIKQKVKIPTSDRFVIQGFRELSKQLWEFKEDNATGRNHKELSKLSVDFSKEIYNDVAKQYGVLNEGQTYLFHVMLCLEQIEQIANQSRFYYKSEDAVYFRELGVIFSNAAENNNEKDNFKILSEKLMDFLETHHLQHMKLEEEFKIIIERLADELSYCKKLHSKKIDSAKGIDFKLNQLKKHFSLQSCRGRFALKAAILNGISFTISYKLPFSRSFWLPLLVYMITCEFHHEETKSALNRVGGTAVGLLVFLSITEFIPNRIRLVLVLFVSIWMLLSSSSQFISMVFATQIAIVSMMPFQMSMWRALGIRLVIVIASALMVWIIGKVLLRTEKHHALSYRKRELMESYQNIADELEKVLLKAENSQYVNELLLEVQLTTDSIQGLAQDQQVIDKEPIDNIILPSCRAFRIEIIHVFMIFHFYDIPDSERDHFLSEIGVLKSILHSIKSRNYSEIKKEDDGRTLNNIDLHLSDSIRHIKQMAQGINLLKVSHKNLS</sequence>
<evidence type="ECO:0000313" key="10">
    <source>
        <dbReference type="Proteomes" id="UP000030905"/>
    </source>
</evidence>
<accession>A0A0H3JB76</accession>
<dbReference type="Proteomes" id="UP000030905">
    <property type="component" value="Chromosome"/>
</dbReference>
<evidence type="ECO:0000256" key="1">
    <source>
        <dbReference type="ARBA" id="ARBA00004141"/>
    </source>
</evidence>
<dbReference type="Proteomes" id="UP000028042">
    <property type="component" value="Unassembled WGS sequence"/>
</dbReference>
<feature type="transmembrane region" description="Helical" evidence="5">
    <location>
        <begin position="140"/>
        <end position="157"/>
    </location>
</feature>
<keyword evidence="3 5" id="KW-1133">Transmembrane helix</keyword>
<keyword evidence="10" id="KW-1185">Reference proteome</keyword>
<reference evidence="8 9" key="3">
    <citation type="journal article" name="Genome Announc.">
        <title>Improved Draft Genome Sequence of Clostridium pasteurianum Strain ATCC 6013 (DSM 525) Using a Hybrid Next-Generation Sequencing Approach.</title>
        <authorList>
            <person name="Pyne M.E."/>
            <person name="Utturkar S."/>
            <person name="Brown S.D."/>
            <person name="Moo-Young M."/>
            <person name="Chung D.A."/>
            <person name="Chou C.P."/>
        </authorList>
    </citation>
    <scope>NUCLEOTIDE SEQUENCE [LARGE SCALE GENOMIC DNA]</scope>
    <source>
        <strain evidence="8 9">ATCC 6013</strain>
    </source>
</reference>
<dbReference type="RefSeq" id="WP_003446639.1">
    <property type="nucleotide sequence ID" value="NZ_ANZB01000012.1"/>
</dbReference>
<dbReference type="KEGG" id="cpae:CPAST_c31790"/>
<dbReference type="GO" id="GO:0016020">
    <property type="term" value="C:membrane"/>
    <property type="evidence" value="ECO:0007669"/>
    <property type="project" value="UniProtKB-SubCell"/>
</dbReference>
<feature type="transmembrane region" description="Helical" evidence="5">
    <location>
        <begin position="20"/>
        <end position="36"/>
    </location>
</feature>
<proteinExistence type="predicted"/>
<reference evidence="8" key="2">
    <citation type="submission" date="2015-10" db="EMBL/GenBank/DDBJ databases">
        <title>Improved Draft Genome Sequence of Clostridium pasteurianum Strain ATCC 6013 (DSM 525) Using a Hybrid Next-Generation Sequencing Approach.</title>
        <authorList>
            <person name="Pyne M.E."/>
            <person name="Utturkar S.M."/>
            <person name="Brown S.D."/>
            <person name="Moo-Young M."/>
            <person name="Chung D.A."/>
            <person name="Chou P.C."/>
        </authorList>
    </citation>
    <scope>NUCLEOTIDE SEQUENCE</scope>
    <source>
        <strain evidence="8">ATCC 6013</strain>
    </source>
</reference>
<dbReference type="Pfam" id="PF13515">
    <property type="entry name" value="FUSC_2"/>
    <property type="match status" value="1"/>
</dbReference>
<evidence type="ECO:0000256" key="4">
    <source>
        <dbReference type="ARBA" id="ARBA00023136"/>
    </source>
</evidence>
<feature type="transmembrane region" description="Helical" evidence="5">
    <location>
        <begin position="463"/>
        <end position="485"/>
    </location>
</feature>
<evidence type="ECO:0000256" key="5">
    <source>
        <dbReference type="SAM" id="Phobius"/>
    </source>
</evidence>
<evidence type="ECO:0000313" key="7">
    <source>
        <dbReference type="EMBL" id="AJA53233.1"/>
    </source>
</evidence>
<dbReference type="PATRIC" id="fig|1262449.3.peg.3065"/>
<dbReference type="AlphaFoldDB" id="A0A0H3JB76"/>
<keyword evidence="2 5" id="KW-0812">Transmembrane</keyword>
<feature type="transmembrane region" description="Helical" evidence="5">
    <location>
        <begin position="71"/>
        <end position="104"/>
    </location>
</feature>
<dbReference type="eggNOG" id="COG4129">
    <property type="taxonomic scope" value="Bacteria"/>
</dbReference>
<evidence type="ECO:0000313" key="9">
    <source>
        <dbReference type="Proteomes" id="UP000028042"/>
    </source>
</evidence>
<evidence type="ECO:0000256" key="3">
    <source>
        <dbReference type="ARBA" id="ARBA00022989"/>
    </source>
</evidence>
<gene>
    <name evidence="7" type="ORF">CLPA_c31790</name>
    <name evidence="8" type="ORF">CP6013_04000</name>
</gene>
<dbReference type="EMBL" id="JPGY02000001">
    <property type="protein sequence ID" value="KRU14741.1"/>
    <property type="molecule type" value="Genomic_DNA"/>
</dbReference>
<feature type="transmembrane region" description="Helical" evidence="5">
    <location>
        <begin position="421"/>
        <end position="443"/>
    </location>
</feature>
<dbReference type="KEGG" id="cpat:CLPA_c31790"/>
<feature type="transmembrane region" description="Helical" evidence="5">
    <location>
        <begin position="42"/>
        <end position="59"/>
    </location>
</feature>
<evidence type="ECO:0000259" key="6">
    <source>
        <dbReference type="Pfam" id="PF13515"/>
    </source>
</evidence>
<feature type="domain" description="Integral membrane bound transporter" evidence="6">
    <location>
        <begin position="359"/>
        <end position="480"/>
    </location>
</feature>